<feature type="region of interest" description="Disordered" evidence="1">
    <location>
        <begin position="1"/>
        <end position="33"/>
    </location>
</feature>
<evidence type="ECO:0000313" key="3">
    <source>
        <dbReference type="Proteomes" id="UP001597260"/>
    </source>
</evidence>
<sequence length="74" mass="7222">MQDVGDREGTGAGDADPALAAPDGTLGQGGDQVDESFGFLHPLLVVGPIILGEFTQAATVHGHPGGGVAGERGG</sequence>
<feature type="compositionally biased region" description="Low complexity" evidence="1">
    <location>
        <begin position="13"/>
        <end position="25"/>
    </location>
</feature>
<gene>
    <name evidence="2" type="ORF">ACFQ4H_09480</name>
</gene>
<evidence type="ECO:0000313" key="2">
    <source>
        <dbReference type="EMBL" id="MFD1321319.1"/>
    </source>
</evidence>
<dbReference type="EMBL" id="JBHTMP010000011">
    <property type="protein sequence ID" value="MFD1321319.1"/>
    <property type="molecule type" value="Genomic_DNA"/>
</dbReference>
<protein>
    <submittedName>
        <fullName evidence="2">Uncharacterized protein</fullName>
    </submittedName>
</protein>
<name>A0ABW3YAU9_9ACTN</name>
<organism evidence="2 3">
    <name type="scientific">Micromonospora sonneratiae</name>
    <dbReference type="NCBI Taxonomy" id="1184706"/>
    <lineage>
        <taxon>Bacteria</taxon>
        <taxon>Bacillati</taxon>
        <taxon>Actinomycetota</taxon>
        <taxon>Actinomycetes</taxon>
        <taxon>Micromonosporales</taxon>
        <taxon>Micromonosporaceae</taxon>
        <taxon>Micromonospora</taxon>
    </lineage>
</organism>
<keyword evidence="3" id="KW-1185">Reference proteome</keyword>
<proteinExistence type="predicted"/>
<reference evidence="3" key="1">
    <citation type="journal article" date="2019" name="Int. J. Syst. Evol. Microbiol.">
        <title>The Global Catalogue of Microorganisms (GCM) 10K type strain sequencing project: providing services to taxonomists for standard genome sequencing and annotation.</title>
        <authorList>
            <consortium name="The Broad Institute Genomics Platform"/>
            <consortium name="The Broad Institute Genome Sequencing Center for Infectious Disease"/>
            <person name="Wu L."/>
            <person name="Ma J."/>
        </authorList>
    </citation>
    <scope>NUCLEOTIDE SEQUENCE [LARGE SCALE GENOMIC DNA]</scope>
    <source>
        <strain evidence="3">JCM 31037</strain>
    </source>
</reference>
<comment type="caution">
    <text evidence="2">The sequence shown here is derived from an EMBL/GenBank/DDBJ whole genome shotgun (WGS) entry which is preliminary data.</text>
</comment>
<dbReference type="RefSeq" id="WP_377569315.1">
    <property type="nucleotide sequence ID" value="NZ_JBHTMP010000011.1"/>
</dbReference>
<accession>A0ABW3YAU9</accession>
<evidence type="ECO:0000256" key="1">
    <source>
        <dbReference type="SAM" id="MobiDB-lite"/>
    </source>
</evidence>
<dbReference type="Proteomes" id="UP001597260">
    <property type="component" value="Unassembled WGS sequence"/>
</dbReference>